<dbReference type="SUPFAM" id="SSF52218">
    <property type="entry name" value="Flavoproteins"/>
    <property type="match status" value="1"/>
</dbReference>
<dbReference type="InterPro" id="IPR051545">
    <property type="entry name" value="NAD(P)H_dehydrogenase_qn"/>
</dbReference>
<organism evidence="4 5">
    <name type="scientific">Candidatus Thiodiazotropha endolucinida</name>
    <dbReference type="NCBI Taxonomy" id="1655433"/>
    <lineage>
        <taxon>Bacteria</taxon>
        <taxon>Pseudomonadati</taxon>
        <taxon>Pseudomonadota</taxon>
        <taxon>Gammaproteobacteria</taxon>
        <taxon>Chromatiales</taxon>
        <taxon>Sedimenticolaceae</taxon>
        <taxon>Candidatus Thiodiazotropha</taxon>
    </lineage>
</organism>
<dbReference type="GO" id="GO:0003955">
    <property type="term" value="F:NAD(P)H dehydrogenase (quinone) activity"/>
    <property type="evidence" value="ECO:0007669"/>
    <property type="project" value="TreeGrafter"/>
</dbReference>
<keyword evidence="2" id="KW-0560">Oxidoreductase</keyword>
<evidence type="ECO:0000256" key="1">
    <source>
        <dbReference type="ARBA" id="ARBA00006252"/>
    </source>
</evidence>
<dbReference type="Proteomes" id="UP000094769">
    <property type="component" value="Unassembled WGS sequence"/>
</dbReference>
<accession>A0A7Z0VKX7</accession>
<dbReference type="InterPro" id="IPR003680">
    <property type="entry name" value="Flavodoxin_fold"/>
</dbReference>
<dbReference type="PANTHER" id="PTHR10204:SF34">
    <property type="entry name" value="NAD(P)H DEHYDROGENASE [QUINONE] 1 ISOFORM 1"/>
    <property type="match status" value="1"/>
</dbReference>
<comment type="similarity">
    <text evidence="1">Belongs to the NAD(P)H dehydrogenase (quinone) family.</text>
</comment>
<reference evidence="4 5" key="1">
    <citation type="submission" date="2016-06" db="EMBL/GenBank/DDBJ databases">
        <title>Genome sequence of endosymbiont of Candidatus Endolucinida thiodiazotropha.</title>
        <authorList>
            <person name="Poehlein A."/>
            <person name="Koenig S."/>
            <person name="Heiden S.E."/>
            <person name="Thuermer A."/>
            <person name="Voget S."/>
            <person name="Daniel R."/>
            <person name="Markert S."/>
            <person name="Gros O."/>
            <person name="Schweder T."/>
        </authorList>
    </citation>
    <scope>NUCLEOTIDE SEQUENCE [LARGE SCALE GENOMIC DNA]</scope>
    <source>
        <strain evidence="4 5">COS</strain>
    </source>
</reference>
<dbReference type="EMBL" id="MARB01000011">
    <property type="protein sequence ID" value="ODJ87547.1"/>
    <property type="molecule type" value="Genomic_DNA"/>
</dbReference>
<evidence type="ECO:0000313" key="4">
    <source>
        <dbReference type="EMBL" id="ODJ87547.1"/>
    </source>
</evidence>
<name>A0A7Z0VKX7_9GAMM</name>
<feature type="domain" description="Flavodoxin-like fold" evidence="3">
    <location>
        <begin position="1"/>
        <end position="138"/>
    </location>
</feature>
<dbReference type="RefSeq" id="WP_069124848.1">
    <property type="nucleotide sequence ID" value="NZ_MARB01000011.1"/>
</dbReference>
<keyword evidence="5" id="KW-1185">Reference proteome</keyword>
<dbReference type="Pfam" id="PF02525">
    <property type="entry name" value="Flavodoxin_2"/>
    <property type="match status" value="1"/>
</dbReference>
<sequence>MKCLVVTAHPLAESLCQQFARQVIAQLKDMGHEISTEDLYGQGFDPALTVDERASYYSGSYHISDITEQLERLCEAEGLVLLFPTWWFGFPAILKGWFDRVWAPGFAYDHASDFGPIKPRLDRLRRVLVITTLGSPWWVDRLLLRQPVRRVIKHALLGTCAKRSKLTYLCLYKSENLNTVRIEQFSDTIRRALQGWH</sequence>
<comment type="caution">
    <text evidence="4">The sequence shown here is derived from an EMBL/GenBank/DDBJ whole genome shotgun (WGS) entry which is preliminary data.</text>
</comment>
<gene>
    <name evidence="4" type="ORF">CODIS_22580</name>
</gene>
<evidence type="ECO:0000259" key="3">
    <source>
        <dbReference type="Pfam" id="PF02525"/>
    </source>
</evidence>
<evidence type="ECO:0000256" key="2">
    <source>
        <dbReference type="ARBA" id="ARBA00023002"/>
    </source>
</evidence>
<dbReference type="InterPro" id="IPR029039">
    <property type="entry name" value="Flavoprotein-like_sf"/>
</dbReference>
<dbReference type="AlphaFoldDB" id="A0A7Z0VKX7"/>
<dbReference type="GO" id="GO:0005829">
    <property type="term" value="C:cytosol"/>
    <property type="evidence" value="ECO:0007669"/>
    <property type="project" value="TreeGrafter"/>
</dbReference>
<proteinExistence type="inferred from homology"/>
<dbReference type="Gene3D" id="3.40.50.360">
    <property type="match status" value="1"/>
</dbReference>
<evidence type="ECO:0000313" key="5">
    <source>
        <dbReference type="Proteomes" id="UP000094769"/>
    </source>
</evidence>
<dbReference type="PANTHER" id="PTHR10204">
    <property type="entry name" value="NAD P H OXIDOREDUCTASE-RELATED"/>
    <property type="match status" value="1"/>
</dbReference>
<dbReference type="OrthoDB" id="9798454at2"/>
<protein>
    <recommendedName>
        <fullName evidence="3">Flavodoxin-like fold domain-containing protein</fullName>
    </recommendedName>
</protein>